<dbReference type="EMBL" id="JAAIJR010000106">
    <property type="protein sequence ID" value="NEX22541.1"/>
    <property type="molecule type" value="Genomic_DNA"/>
</dbReference>
<comment type="caution">
    <text evidence="2">The sequence shown here is derived from an EMBL/GenBank/DDBJ whole genome shotgun (WGS) entry which is preliminary data.</text>
</comment>
<dbReference type="Proteomes" id="UP000471640">
    <property type="component" value="Unassembled WGS sequence"/>
</dbReference>
<dbReference type="Pfam" id="PF02129">
    <property type="entry name" value="Peptidase_S15"/>
    <property type="match status" value="1"/>
</dbReference>
<dbReference type="GO" id="GO:0016787">
    <property type="term" value="F:hydrolase activity"/>
    <property type="evidence" value="ECO:0007669"/>
    <property type="project" value="UniProtKB-KW"/>
</dbReference>
<feature type="domain" description="Xaa-Pro dipeptidyl-peptidase-like" evidence="1">
    <location>
        <begin position="16"/>
        <end position="97"/>
    </location>
</feature>
<dbReference type="Gene3D" id="3.40.50.1820">
    <property type="entry name" value="alpha/beta hydrolase"/>
    <property type="match status" value="1"/>
</dbReference>
<dbReference type="AlphaFoldDB" id="A0A6P1DZT5"/>
<name>A0A6P1DZT5_9GAMM</name>
<gene>
    <name evidence="2" type="ORF">G3480_19885</name>
</gene>
<protein>
    <submittedName>
        <fullName evidence="2">Hydrolase 2, exosortase A system-associated</fullName>
    </submittedName>
</protein>
<evidence type="ECO:0000313" key="2">
    <source>
        <dbReference type="EMBL" id="NEX22541.1"/>
    </source>
</evidence>
<dbReference type="RefSeq" id="WP_164655648.1">
    <property type="nucleotide sequence ID" value="NZ_JAAIJR010000106.1"/>
</dbReference>
<reference evidence="3" key="1">
    <citation type="journal article" date="2020" name="Microbiol. Resour. Announc.">
        <title>Draft Genome Sequences of Thiorhodococcus mannitoliphagus and Thiorhodococcus minor, Purple Sulfur Photosynthetic Bacteria in the Gammaproteobacterial Family Chromatiaceae.</title>
        <authorList>
            <person name="Aviles F.A."/>
            <person name="Meyer T.E."/>
            <person name="Kyndt J.A."/>
        </authorList>
    </citation>
    <scope>NUCLEOTIDE SEQUENCE [LARGE SCALE GENOMIC DNA]</scope>
    <source>
        <strain evidence="3">DSM 18266</strain>
    </source>
</reference>
<dbReference type="SUPFAM" id="SSF53474">
    <property type="entry name" value="alpha/beta-Hydrolases"/>
    <property type="match status" value="1"/>
</dbReference>
<dbReference type="NCBIfam" id="TIGR03101">
    <property type="entry name" value="hydr2_PEP"/>
    <property type="match status" value="1"/>
</dbReference>
<evidence type="ECO:0000313" key="3">
    <source>
        <dbReference type="Proteomes" id="UP000471640"/>
    </source>
</evidence>
<accession>A0A6P1DZT5</accession>
<dbReference type="InterPro" id="IPR017532">
    <property type="entry name" value="Hydrolase-2_PEP"/>
</dbReference>
<reference evidence="2 3" key="2">
    <citation type="submission" date="2020-02" db="EMBL/GenBank/DDBJ databases">
        <title>Genome sequences of Thiorhodococcus mannitoliphagus and Thiorhodococcus minor, purple sulfur photosynthetic bacteria in the gammaproteobacterial family, Chromatiaceae.</title>
        <authorList>
            <person name="Aviles F.A."/>
            <person name="Meyer T.E."/>
            <person name="Kyndt J.A."/>
        </authorList>
    </citation>
    <scope>NUCLEOTIDE SEQUENCE [LARGE SCALE GENOMIC DNA]</scope>
    <source>
        <strain evidence="2 3">DSM 18266</strain>
    </source>
</reference>
<dbReference type="InterPro" id="IPR029058">
    <property type="entry name" value="AB_hydrolase_fold"/>
</dbReference>
<keyword evidence="2" id="KW-0378">Hydrolase</keyword>
<keyword evidence="3" id="KW-1185">Reference proteome</keyword>
<dbReference type="InterPro" id="IPR000383">
    <property type="entry name" value="Xaa-Pro-like_dom"/>
</dbReference>
<proteinExistence type="predicted"/>
<organism evidence="2 3">
    <name type="scientific">Thiorhodococcus mannitoliphagus</name>
    <dbReference type="NCBI Taxonomy" id="329406"/>
    <lineage>
        <taxon>Bacteria</taxon>
        <taxon>Pseudomonadati</taxon>
        <taxon>Pseudomonadota</taxon>
        <taxon>Gammaproteobacteria</taxon>
        <taxon>Chromatiales</taxon>
        <taxon>Chromatiaceae</taxon>
        <taxon>Thiorhodococcus</taxon>
    </lineage>
</organism>
<evidence type="ECO:0000259" key="1">
    <source>
        <dbReference type="Pfam" id="PF02129"/>
    </source>
</evidence>
<sequence>MQAGFINGASGRLFYVFHPPSAQPPLGAVLFVPPFAEEMNKARRMVALQARRLAQTGYAVLIPDLYGCGDSPGDFSEATWDGWKADLADCVEWLHARHAEPPLLWGLRAGCLLMSELLSNGSLQATACLFWQPVINGELYLNQFLRLRTASGMLNGQRETQVELRRMLAAGATLEVAGYGLTPALADGLAGARLRAPRGLTTLWIDVNLDGAGDPTPATARMIDDWRAQDIDLRFECVTGEPFWGTQEIVELPSLLDTTDRLIKAISA</sequence>